<evidence type="ECO:0000313" key="1">
    <source>
        <dbReference type="EMBL" id="KAF5950732.1"/>
    </source>
</evidence>
<comment type="caution">
    <text evidence="1">The sequence shown here is derived from an EMBL/GenBank/DDBJ whole genome shotgun (WGS) entry which is preliminary data.</text>
</comment>
<gene>
    <name evidence="1" type="ORF">HYC85_012725</name>
</gene>
<dbReference type="Proteomes" id="UP000593564">
    <property type="component" value="Unassembled WGS sequence"/>
</dbReference>
<proteinExistence type="predicted"/>
<accession>A0A7J7HCR1</accession>
<evidence type="ECO:0000313" key="2">
    <source>
        <dbReference type="Proteomes" id="UP000593564"/>
    </source>
</evidence>
<dbReference type="AlphaFoldDB" id="A0A7J7HCR1"/>
<dbReference type="EMBL" id="JACBKZ010000005">
    <property type="protein sequence ID" value="KAF5950732.1"/>
    <property type="molecule type" value="Genomic_DNA"/>
</dbReference>
<organism evidence="1 2">
    <name type="scientific">Camellia sinensis</name>
    <name type="common">Tea plant</name>
    <name type="synonym">Thea sinensis</name>
    <dbReference type="NCBI Taxonomy" id="4442"/>
    <lineage>
        <taxon>Eukaryota</taxon>
        <taxon>Viridiplantae</taxon>
        <taxon>Streptophyta</taxon>
        <taxon>Embryophyta</taxon>
        <taxon>Tracheophyta</taxon>
        <taxon>Spermatophyta</taxon>
        <taxon>Magnoliopsida</taxon>
        <taxon>eudicotyledons</taxon>
        <taxon>Gunneridae</taxon>
        <taxon>Pentapetalae</taxon>
        <taxon>asterids</taxon>
        <taxon>Ericales</taxon>
        <taxon>Theaceae</taxon>
        <taxon>Camellia</taxon>
    </lineage>
</organism>
<reference evidence="1 2" key="2">
    <citation type="submission" date="2020-07" db="EMBL/GenBank/DDBJ databases">
        <title>Genome assembly of wild tea tree DASZ reveals pedigree and selection history of tea varieties.</title>
        <authorList>
            <person name="Zhang W."/>
        </authorList>
    </citation>
    <scope>NUCLEOTIDE SEQUENCE [LARGE SCALE GENOMIC DNA]</scope>
    <source>
        <strain evidence="2">cv. G240</strain>
        <tissue evidence="1">Leaf</tissue>
    </source>
</reference>
<reference evidence="2" key="1">
    <citation type="journal article" date="2020" name="Nat. Commun.">
        <title>Genome assembly of wild tea tree DASZ reveals pedigree and selection history of tea varieties.</title>
        <authorList>
            <person name="Zhang W."/>
            <person name="Zhang Y."/>
            <person name="Qiu H."/>
            <person name="Guo Y."/>
            <person name="Wan H."/>
            <person name="Zhang X."/>
            <person name="Scossa F."/>
            <person name="Alseekh S."/>
            <person name="Zhang Q."/>
            <person name="Wang P."/>
            <person name="Xu L."/>
            <person name="Schmidt M.H."/>
            <person name="Jia X."/>
            <person name="Li D."/>
            <person name="Zhu A."/>
            <person name="Guo F."/>
            <person name="Chen W."/>
            <person name="Ni D."/>
            <person name="Usadel B."/>
            <person name="Fernie A.R."/>
            <person name="Wen W."/>
        </authorList>
    </citation>
    <scope>NUCLEOTIDE SEQUENCE [LARGE SCALE GENOMIC DNA]</scope>
    <source>
        <strain evidence="2">cv. G240</strain>
    </source>
</reference>
<name>A0A7J7HCR1_CAMSI</name>
<keyword evidence="2" id="KW-1185">Reference proteome</keyword>
<sequence>MNHMVGGASMYINYSNPNGNPTQGIPNPFWSGCYNGVAANIPNLIGNNP</sequence>
<protein>
    <submittedName>
        <fullName evidence="1">Uncharacterized protein</fullName>
    </submittedName>
</protein>